<proteinExistence type="predicted"/>
<evidence type="ECO:0000313" key="2">
    <source>
        <dbReference type="Proteomes" id="UP000036771"/>
    </source>
</evidence>
<name>A0A0K8MEN1_9PROT</name>
<accession>A0A0K8MEN1</accession>
<sequence>METLLVPRAEIRQVLVDLETFLDLGLWGYLYQAIAELEEILGEDANLSET</sequence>
<protein>
    <submittedName>
        <fullName evidence="1">Uncharacterized protein</fullName>
    </submittedName>
</protein>
<dbReference type="AlphaFoldDB" id="A0A0K8MEN1"/>
<comment type="caution">
    <text evidence="1">The sequence shown here is derived from an EMBL/GenBank/DDBJ whole genome shotgun (WGS) entry which is preliminary data.</text>
</comment>
<keyword evidence="2" id="KW-1185">Reference proteome</keyword>
<dbReference type="STRING" id="1629334.Cva_01635"/>
<gene>
    <name evidence="1" type="ORF">Cva_01635</name>
</gene>
<dbReference type="EMBL" id="BBVC01000108">
    <property type="protein sequence ID" value="GAO98965.1"/>
    <property type="molecule type" value="Genomic_DNA"/>
</dbReference>
<reference evidence="1 2" key="1">
    <citation type="submission" date="2015-03" db="EMBL/GenBank/DDBJ databases">
        <title>Caedibacter varicaedens, whole genome shotgun sequence.</title>
        <authorList>
            <person name="Suzuki H."/>
            <person name="Dapper A.L."/>
            <person name="Gibson A.K."/>
            <person name="Jackson C."/>
            <person name="Lee H."/>
            <person name="Pejaver V.R."/>
            <person name="Doak T."/>
            <person name="Lynch M."/>
        </authorList>
    </citation>
    <scope>NUCLEOTIDE SEQUENCE [LARGE SCALE GENOMIC DNA]</scope>
</reference>
<dbReference type="Proteomes" id="UP000036771">
    <property type="component" value="Unassembled WGS sequence"/>
</dbReference>
<evidence type="ECO:0000313" key="1">
    <source>
        <dbReference type="EMBL" id="GAO98965.1"/>
    </source>
</evidence>
<organism evidence="1 2">
    <name type="scientific">Caedimonas varicaedens</name>
    <dbReference type="NCBI Taxonomy" id="1629334"/>
    <lineage>
        <taxon>Bacteria</taxon>
        <taxon>Pseudomonadati</taxon>
        <taxon>Pseudomonadota</taxon>
        <taxon>Alphaproteobacteria</taxon>
        <taxon>Holosporales</taxon>
        <taxon>Caedimonadaceae</taxon>
        <taxon>Caedimonas</taxon>
    </lineage>
</organism>